<proteinExistence type="predicted"/>
<dbReference type="RefSeq" id="WP_193221558.1">
    <property type="nucleotide sequence ID" value="NZ_JBDGBC010000014.1"/>
</dbReference>
<evidence type="ECO:0000313" key="2">
    <source>
        <dbReference type="Proteomes" id="UP000330807"/>
    </source>
</evidence>
<accession>A0A5K1J5V8</accession>
<dbReference type="Proteomes" id="UP000330807">
    <property type="component" value="Unassembled WGS sequence"/>
</dbReference>
<sequence>MHLVKSEDARGDAAEQLRALRRRFVAHRDYFSKQGELKNSLAMLSEVMDRAADRLSLP</sequence>
<dbReference type="AlphaFoldDB" id="A0A5K1J5V8"/>
<reference evidence="1 2" key="1">
    <citation type="submission" date="2019-10" db="EMBL/GenBank/DDBJ databases">
        <authorList>
            <person name="Wolf R A."/>
        </authorList>
    </citation>
    <scope>NUCLEOTIDE SEQUENCE [LARGE SCALE GENOMIC DNA]</scope>
    <source>
        <strain evidence="1">Collinsella_aerofaciens_AK_138A</strain>
    </source>
</reference>
<evidence type="ECO:0000313" key="1">
    <source>
        <dbReference type="EMBL" id="VWL98410.1"/>
    </source>
</evidence>
<protein>
    <submittedName>
        <fullName evidence="1">Uncharacterized protein</fullName>
    </submittedName>
</protein>
<gene>
    <name evidence="1" type="ORF">LMKDKBCB_01987</name>
</gene>
<organism evidence="1 2">
    <name type="scientific">Collinsella aerofaciens</name>
    <dbReference type="NCBI Taxonomy" id="74426"/>
    <lineage>
        <taxon>Bacteria</taxon>
        <taxon>Bacillati</taxon>
        <taxon>Actinomycetota</taxon>
        <taxon>Coriobacteriia</taxon>
        <taxon>Coriobacteriales</taxon>
        <taxon>Coriobacteriaceae</taxon>
        <taxon>Collinsella</taxon>
    </lineage>
</organism>
<dbReference type="EMBL" id="CABWIH010000039">
    <property type="protein sequence ID" value="VWL98410.1"/>
    <property type="molecule type" value="Genomic_DNA"/>
</dbReference>
<name>A0A5K1J5V8_9ACTN</name>